<protein>
    <recommendedName>
        <fullName evidence="3">DUF2505 domain-containing protein</fullName>
    </recommendedName>
</protein>
<dbReference type="Pfam" id="PF10698">
    <property type="entry name" value="DUF2505"/>
    <property type="match status" value="1"/>
</dbReference>
<sequence>MKLAFQQTFPASPDKVLDLLRNEEFIADVAQHAGATAHDIRILGDRTELDMEIPTPGNVASVIGRTVKLTLTMRFSEPRADGSIPGNVDVRVPGMPVEADAVGLLTPEGADRTVGNYEGDLRVKIPLVGKKVEQQVQPFVISAFEGIERRANVWLTR</sequence>
<accession>A0A1G9MM93</accession>
<dbReference type="InterPro" id="IPR019639">
    <property type="entry name" value="DUF2505"/>
</dbReference>
<dbReference type="AlphaFoldDB" id="A0A1G9MM93"/>
<dbReference type="Proteomes" id="UP000199475">
    <property type="component" value="Unassembled WGS sequence"/>
</dbReference>
<evidence type="ECO:0000313" key="2">
    <source>
        <dbReference type="Proteomes" id="UP000199475"/>
    </source>
</evidence>
<organism evidence="1 2">
    <name type="scientific">Tessaracoccus oleiagri</name>
    <dbReference type="NCBI Taxonomy" id="686624"/>
    <lineage>
        <taxon>Bacteria</taxon>
        <taxon>Bacillati</taxon>
        <taxon>Actinomycetota</taxon>
        <taxon>Actinomycetes</taxon>
        <taxon>Propionibacteriales</taxon>
        <taxon>Propionibacteriaceae</taxon>
        <taxon>Tessaracoccus</taxon>
    </lineage>
</organism>
<reference evidence="1 2" key="1">
    <citation type="submission" date="2016-10" db="EMBL/GenBank/DDBJ databases">
        <authorList>
            <person name="de Groot N.N."/>
        </authorList>
    </citation>
    <scope>NUCLEOTIDE SEQUENCE [LARGE SCALE GENOMIC DNA]</scope>
    <source>
        <strain evidence="1 2">CGMCC 1.9159</strain>
    </source>
</reference>
<evidence type="ECO:0008006" key="3">
    <source>
        <dbReference type="Google" id="ProtNLM"/>
    </source>
</evidence>
<proteinExistence type="predicted"/>
<dbReference type="EMBL" id="FNGP01000005">
    <property type="protein sequence ID" value="SDL75183.1"/>
    <property type="molecule type" value="Genomic_DNA"/>
</dbReference>
<gene>
    <name evidence="1" type="ORF">SAMN04488242_2715</name>
</gene>
<keyword evidence="2" id="KW-1185">Reference proteome</keyword>
<dbReference type="OrthoDB" id="3266819at2"/>
<dbReference type="STRING" id="686624.SAMN04488242_2715"/>
<evidence type="ECO:0000313" key="1">
    <source>
        <dbReference type="EMBL" id="SDL75183.1"/>
    </source>
</evidence>
<dbReference type="RefSeq" id="WP_093253183.1">
    <property type="nucleotide sequence ID" value="NZ_FNGP01000005.1"/>
</dbReference>
<name>A0A1G9MM93_9ACTN</name>